<dbReference type="STRING" id="1036779.SAMN04515666_11380"/>
<dbReference type="PANTHER" id="PTHR48050">
    <property type="entry name" value="STEROL 3-BETA-GLUCOSYLTRANSFERASE"/>
    <property type="match status" value="1"/>
</dbReference>
<dbReference type="Proteomes" id="UP000199664">
    <property type="component" value="Unassembled WGS sequence"/>
</dbReference>
<proteinExistence type="predicted"/>
<dbReference type="RefSeq" id="WP_091842179.1">
    <property type="nucleotide sequence ID" value="NZ_FOAN01000013.1"/>
</dbReference>
<dbReference type="GO" id="GO:0008194">
    <property type="term" value="F:UDP-glycosyltransferase activity"/>
    <property type="evidence" value="ECO:0007669"/>
    <property type="project" value="InterPro"/>
</dbReference>
<dbReference type="Gene3D" id="3.40.50.2000">
    <property type="entry name" value="Glycogen Phosphorylase B"/>
    <property type="match status" value="2"/>
</dbReference>
<dbReference type="FunFam" id="3.40.50.2000:FF:000009">
    <property type="entry name" value="Sterol 3-beta-glucosyltransferase UGT80A2"/>
    <property type="match status" value="1"/>
</dbReference>
<dbReference type="Pfam" id="PF06722">
    <property type="entry name" value="EryCIII-like_C"/>
    <property type="match status" value="1"/>
</dbReference>
<dbReference type="InterPro" id="IPR010610">
    <property type="entry name" value="EryCIII-like_C"/>
</dbReference>
<evidence type="ECO:0000259" key="1">
    <source>
        <dbReference type="Pfam" id="PF06722"/>
    </source>
</evidence>
<evidence type="ECO:0000313" key="3">
    <source>
        <dbReference type="Proteomes" id="UP000199664"/>
    </source>
</evidence>
<feature type="domain" description="Erythromycin biosynthesis protein CIII-like C-terminal" evidence="1">
    <location>
        <begin position="301"/>
        <end position="381"/>
    </location>
</feature>
<keyword evidence="3" id="KW-1185">Reference proteome</keyword>
<dbReference type="PANTHER" id="PTHR48050:SF13">
    <property type="entry name" value="STEROL 3-BETA-GLUCOSYLTRANSFERASE UGT80A2"/>
    <property type="match status" value="1"/>
</dbReference>
<dbReference type="InterPro" id="IPR050426">
    <property type="entry name" value="Glycosyltransferase_28"/>
</dbReference>
<dbReference type="GO" id="GO:0017000">
    <property type="term" value="P:antibiotic biosynthetic process"/>
    <property type="evidence" value="ECO:0007669"/>
    <property type="project" value="UniProtKB-ARBA"/>
</dbReference>
<name>A0A1H7Z3N6_9HYPH</name>
<dbReference type="EMBL" id="FOAN01000013">
    <property type="protein sequence ID" value="SEM52168.1"/>
    <property type="molecule type" value="Genomic_DNA"/>
</dbReference>
<sequence>MRVLLSTYGSRGDVEPMVALAVELQTLGVEAIVSAPPDQEFIDLLARAGVPLAPAFMPIRQWVADRAKPRAAADFHSLASDMMAAQFAAISEAAEGCDAIVATGLFPSVGAARSVAELRGLAYRHVTFCPFFLPSHHHRPFFYPGHPLPAGVTDNRALWDFNAGTVNALFGEALTTHRVSVGLPPVDSARDLVLGERPLLASDPVLWPWQPTDLCDAVQTGAWILPDQRPLSAELMAFLEEGERPIYVGFGSMSLPSVKEAAQVATDVIRAQGRRIVMLGGWAGLAPGEDRDDCFSIAGDVNQQALFPRMAAVVHHGGAGTTVAAARAGAPQVIVPQVVDQPCWAARVVELGIGAANDGSTPTRESLSAALAIALASETGARASAVARTIRTDGAQVAAKLLIKATGR</sequence>
<dbReference type="AlphaFoldDB" id="A0A1H7Z3N6"/>
<gene>
    <name evidence="2" type="ORF">SAMN04515666_11380</name>
</gene>
<dbReference type="GO" id="GO:0016758">
    <property type="term" value="F:hexosyltransferase activity"/>
    <property type="evidence" value="ECO:0007669"/>
    <property type="project" value="UniProtKB-ARBA"/>
</dbReference>
<accession>A0A1H7Z3N6</accession>
<reference evidence="3" key="1">
    <citation type="submission" date="2016-10" db="EMBL/GenBank/DDBJ databases">
        <authorList>
            <person name="Varghese N."/>
            <person name="Submissions S."/>
        </authorList>
    </citation>
    <scope>NUCLEOTIDE SEQUENCE [LARGE SCALE GENOMIC DNA]</scope>
    <source>
        <strain evidence="3">LMG 26383,CCUG 61248,R- 45681</strain>
    </source>
</reference>
<dbReference type="CDD" id="cd03784">
    <property type="entry name" value="GT1_Gtf-like"/>
    <property type="match status" value="1"/>
</dbReference>
<dbReference type="InterPro" id="IPR002213">
    <property type="entry name" value="UDP_glucos_trans"/>
</dbReference>
<dbReference type="SUPFAM" id="SSF53756">
    <property type="entry name" value="UDP-Glycosyltransferase/glycogen phosphorylase"/>
    <property type="match status" value="1"/>
</dbReference>
<dbReference type="OrthoDB" id="9805366at2"/>
<keyword evidence="2" id="KW-0808">Transferase</keyword>
<organism evidence="2 3">
    <name type="scientific">Bosea lupini</name>
    <dbReference type="NCBI Taxonomy" id="1036779"/>
    <lineage>
        <taxon>Bacteria</taxon>
        <taxon>Pseudomonadati</taxon>
        <taxon>Pseudomonadota</taxon>
        <taxon>Alphaproteobacteria</taxon>
        <taxon>Hyphomicrobiales</taxon>
        <taxon>Boseaceae</taxon>
        <taxon>Bosea</taxon>
    </lineage>
</organism>
<evidence type="ECO:0000313" key="2">
    <source>
        <dbReference type="EMBL" id="SEM52168.1"/>
    </source>
</evidence>
<protein>
    <submittedName>
        <fullName evidence="2">UDP:flavonoid glycosyltransferase YjiC, YdhE family</fullName>
    </submittedName>
</protein>